<feature type="signal peptide" evidence="2">
    <location>
        <begin position="1"/>
        <end position="19"/>
    </location>
</feature>
<evidence type="ECO:0000256" key="1">
    <source>
        <dbReference type="ARBA" id="ARBA00022729"/>
    </source>
</evidence>
<accession>A0AA37JRC2</accession>
<evidence type="ECO:0000313" key="4">
    <source>
        <dbReference type="EMBL" id="GKH12505.1"/>
    </source>
</evidence>
<feature type="chain" id="PRO_5041238689" description="Outer membrane protein beta-barrel domain-containing protein" evidence="2">
    <location>
        <begin position="20"/>
        <end position="174"/>
    </location>
</feature>
<dbReference type="RefSeq" id="WP_244074114.1">
    <property type="nucleotide sequence ID" value="NZ_BQNL01000001.1"/>
</dbReference>
<dbReference type="EMBL" id="BQNL01000001">
    <property type="protein sequence ID" value="GKH12505.1"/>
    <property type="molecule type" value="Genomic_DNA"/>
</dbReference>
<comment type="caution">
    <text evidence="4">The sequence shown here is derived from an EMBL/GenBank/DDBJ whole genome shotgun (WGS) entry which is preliminary data.</text>
</comment>
<dbReference type="AlphaFoldDB" id="A0AA37JRC2"/>
<reference evidence="4" key="1">
    <citation type="submission" date="2022-01" db="EMBL/GenBank/DDBJ databases">
        <title>Novel bile acid biosynthetic pathways are enriched in the microbiome of centenarians.</title>
        <authorList>
            <person name="Sato Y."/>
            <person name="Atarashi K."/>
            <person name="Plichta R.D."/>
            <person name="Arai Y."/>
            <person name="Sasajima S."/>
            <person name="Kearney M.S."/>
            <person name="Suda W."/>
            <person name="Takeshita K."/>
            <person name="Sasaki T."/>
            <person name="Okamoto S."/>
            <person name="Skelly N.A."/>
            <person name="Okamura Y."/>
            <person name="Vlamakis H."/>
            <person name="Li Y."/>
            <person name="Tanoue T."/>
            <person name="Takei H."/>
            <person name="Nittono H."/>
            <person name="Narushima S."/>
            <person name="Irie J."/>
            <person name="Itoh H."/>
            <person name="Moriya K."/>
            <person name="Sugiura Y."/>
            <person name="Suematsu M."/>
            <person name="Moritoki N."/>
            <person name="Shibata S."/>
            <person name="Littman R.D."/>
            <person name="Fischbach A.M."/>
            <person name="Uwamino Y."/>
            <person name="Inoue T."/>
            <person name="Honda A."/>
            <person name="Hattori M."/>
            <person name="Murai T."/>
            <person name="Xavier J.R."/>
            <person name="Hirose N."/>
            <person name="Honda K."/>
        </authorList>
    </citation>
    <scope>NUCLEOTIDE SEQUENCE</scope>
    <source>
        <strain evidence="4">CE91-St12</strain>
    </source>
</reference>
<organism evidence="4 5">
    <name type="scientific">Bacteroides uniformis</name>
    <dbReference type="NCBI Taxonomy" id="820"/>
    <lineage>
        <taxon>Bacteria</taxon>
        <taxon>Pseudomonadati</taxon>
        <taxon>Bacteroidota</taxon>
        <taxon>Bacteroidia</taxon>
        <taxon>Bacteroidales</taxon>
        <taxon>Bacteroidaceae</taxon>
        <taxon>Bacteroides</taxon>
    </lineage>
</organism>
<evidence type="ECO:0000256" key="2">
    <source>
        <dbReference type="SAM" id="SignalP"/>
    </source>
</evidence>
<dbReference type="Gene3D" id="2.40.160.20">
    <property type="match status" value="1"/>
</dbReference>
<feature type="domain" description="Outer membrane protein beta-barrel" evidence="3">
    <location>
        <begin position="5"/>
        <end position="174"/>
    </location>
</feature>
<keyword evidence="1 2" id="KW-0732">Signal</keyword>
<dbReference type="SUPFAM" id="SSF56925">
    <property type="entry name" value="OMPA-like"/>
    <property type="match status" value="1"/>
</dbReference>
<evidence type="ECO:0000259" key="3">
    <source>
        <dbReference type="Pfam" id="PF13505"/>
    </source>
</evidence>
<dbReference type="Proteomes" id="UP001055048">
    <property type="component" value="Unassembled WGS sequence"/>
</dbReference>
<evidence type="ECO:0000313" key="5">
    <source>
        <dbReference type="Proteomes" id="UP001055048"/>
    </source>
</evidence>
<proteinExistence type="predicted"/>
<dbReference type="Pfam" id="PF13505">
    <property type="entry name" value="OMP_b-brl"/>
    <property type="match status" value="1"/>
</dbReference>
<protein>
    <recommendedName>
        <fullName evidence="3">Outer membrane protein beta-barrel domain-containing protein</fullName>
    </recommendedName>
</protein>
<dbReference type="InterPro" id="IPR027385">
    <property type="entry name" value="Beta-barrel_OMP"/>
</dbReference>
<name>A0AA37JRC2_BACUN</name>
<sequence length="174" mass="19520">MKKIFLLLCVVAFSVSAKAQVYLGGSFGITHDDDIDATNFTLAPEIGYMLNDTWHFGAEIGYTHTGKTKKGEDLDVNAFHFAPYARWNYFEKGMVRLFLEGGLGISTYKVEDHDNHNGFEIGIKPGIALDMTDHFSFITKFGFLGYRDDYKYDNSVSGLSLSTEDLSIGFVYSF</sequence>
<dbReference type="InterPro" id="IPR011250">
    <property type="entry name" value="OMP/PagP_B-barrel"/>
</dbReference>
<gene>
    <name evidence="4" type="ORF">CE91St12_07150</name>
</gene>